<reference evidence="1" key="1">
    <citation type="submission" date="2021-03" db="EMBL/GenBank/DDBJ databases">
        <title>Evolutionary priming and transition to the ectomycorrhizal habit in an iconic lineage of mushroom-forming fungi: is preadaptation a requirement?</title>
        <authorList>
            <consortium name="DOE Joint Genome Institute"/>
            <person name="Looney B.P."/>
            <person name="Miyauchi S."/>
            <person name="Morin E."/>
            <person name="Drula E."/>
            <person name="Courty P.E."/>
            <person name="Chicoki N."/>
            <person name="Fauchery L."/>
            <person name="Kohler A."/>
            <person name="Kuo A."/>
            <person name="LaButti K."/>
            <person name="Pangilinan J."/>
            <person name="Lipzen A."/>
            <person name="Riley R."/>
            <person name="Andreopoulos W."/>
            <person name="He G."/>
            <person name="Johnson J."/>
            <person name="Barry K.W."/>
            <person name="Grigoriev I.V."/>
            <person name="Nagy L."/>
            <person name="Hibbett D."/>
            <person name="Henrissat B."/>
            <person name="Matheny P.B."/>
            <person name="Labbe J."/>
            <person name="Martin A.F."/>
        </authorList>
    </citation>
    <scope>NUCLEOTIDE SEQUENCE</scope>
    <source>
        <strain evidence="1">BPL698</strain>
    </source>
</reference>
<evidence type="ECO:0000313" key="2">
    <source>
        <dbReference type="Proteomes" id="UP001207468"/>
    </source>
</evidence>
<comment type="caution">
    <text evidence="1">The sequence shown here is derived from an EMBL/GenBank/DDBJ whole genome shotgun (WGS) entry which is preliminary data.</text>
</comment>
<dbReference type="Proteomes" id="UP001207468">
    <property type="component" value="Unassembled WGS sequence"/>
</dbReference>
<accession>A0ACC0U420</accession>
<dbReference type="EMBL" id="JAGFNK010000168">
    <property type="protein sequence ID" value="KAI9462533.1"/>
    <property type="molecule type" value="Genomic_DNA"/>
</dbReference>
<gene>
    <name evidence="1" type="ORF">F5148DRAFT_1213405</name>
</gene>
<evidence type="ECO:0000313" key="1">
    <source>
        <dbReference type="EMBL" id="KAI9462533.1"/>
    </source>
</evidence>
<proteinExistence type="predicted"/>
<protein>
    <submittedName>
        <fullName evidence="1">Hydrophobin 2</fullName>
    </submittedName>
</protein>
<keyword evidence="2" id="KW-1185">Reference proteome</keyword>
<name>A0ACC0U420_9AGAM</name>
<organism evidence="1 2">
    <name type="scientific">Russula earlei</name>
    <dbReference type="NCBI Taxonomy" id="71964"/>
    <lineage>
        <taxon>Eukaryota</taxon>
        <taxon>Fungi</taxon>
        <taxon>Dikarya</taxon>
        <taxon>Basidiomycota</taxon>
        <taxon>Agaricomycotina</taxon>
        <taxon>Agaricomycetes</taxon>
        <taxon>Russulales</taxon>
        <taxon>Russulaceae</taxon>
        <taxon>Russula</taxon>
    </lineage>
</organism>
<sequence>MLLYKPLLSMLAVFAAAGSVTAASCNGGTDPPSLTPIPASQCNTGPVQCCSTYTSPTNSVVALLSGLLGLVPNLALGAGLSCVSLIGGASCSNTAVCCNNINQSGLINLGCTPVTLGI</sequence>